<comment type="caution">
    <text evidence="1">The sequence shown here is derived from an EMBL/GenBank/DDBJ whole genome shotgun (WGS) entry which is preliminary data.</text>
</comment>
<sequence>MKQITLLVFTLFSISCFSQDLPRETSAISTNEVPQNVRDSQELNFPNSYVREWHVDRGLTATDSVPERYMSKFSFDGGTSNQFATYLPNGMLFFHSKFLQDDEIPSNILMKTRAEYDKFEIQHADFITLYNPKRQLYKVKLRDQTRIQNAYYTVDAISIPKKNLPEELLVFKY</sequence>
<name>A0A370QG01_9FLAO</name>
<dbReference type="SUPFAM" id="SSF160574">
    <property type="entry name" value="BT0923-like"/>
    <property type="match status" value="1"/>
</dbReference>
<proteinExistence type="predicted"/>
<organism evidence="1 2">
    <name type="scientific">Marinirhabdus gelatinilytica</name>
    <dbReference type="NCBI Taxonomy" id="1703343"/>
    <lineage>
        <taxon>Bacteria</taxon>
        <taxon>Pseudomonadati</taxon>
        <taxon>Bacteroidota</taxon>
        <taxon>Flavobacteriia</taxon>
        <taxon>Flavobacteriales</taxon>
        <taxon>Flavobacteriaceae</taxon>
    </lineage>
</organism>
<dbReference type="RefSeq" id="WP_115123482.1">
    <property type="nucleotide sequence ID" value="NZ_QRAO01000002.1"/>
</dbReference>
<keyword evidence="2" id="KW-1185">Reference proteome</keyword>
<evidence type="ECO:0000313" key="1">
    <source>
        <dbReference type="EMBL" id="RDK87296.1"/>
    </source>
</evidence>
<protein>
    <submittedName>
        <fullName evidence="1">Uncharacterized protein</fullName>
    </submittedName>
</protein>
<gene>
    <name evidence="1" type="ORF">C8D94_102483</name>
</gene>
<dbReference type="OrthoDB" id="1431196at2"/>
<dbReference type="Proteomes" id="UP000255317">
    <property type="component" value="Unassembled WGS sequence"/>
</dbReference>
<reference evidence="1 2" key="1">
    <citation type="submission" date="2018-07" db="EMBL/GenBank/DDBJ databases">
        <title>Genomic Encyclopedia of Type Strains, Phase IV (KMG-IV): sequencing the most valuable type-strain genomes for metagenomic binning, comparative biology and taxonomic classification.</title>
        <authorList>
            <person name="Goeker M."/>
        </authorList>
    </citation>
    <scope>NUCLEOTIDE SEQUENCE [LARGE SCALE GENOMIC DNA]</scope>
    <source>
        <strain evidence="1 2">DSM 101478</strain>
    </source>
</reference>
<evidence type="ECO:0000313" key="2">
    <source>
        <dbReference type="Proteomes" id="UP000255317"/>
    </source>
</evidence>
<dbReference type="EMBL" id="QRAO01000002">
    <property type="protein sequence ID" value="RDK87296.1"/>
    <property type="molecule type" value="Genomic_DNA"/>
</dbReference>
<dbReference type="PROSITE" id="PS51257">
    <property type="entry name" value="PROKAR_LIPOPROTEIN"/>
    <property type="match status" value="1"/>
</dbReference>
<dbReference type="AlphaFoldDB" id="A0A370QG01"/>
<accession>A0A370QG01</accession>